<sequence length="313" mass="33454">MHLHRRDFTPPPPNLTDQASLQRTYRYLRLGVGGTVVLIFVAVAVAMVQVGVLSSVSAYFYTPARTVFVGALIAASLGLLAISGTGLERALLVAAGLLAPLIALVPTPLIPGSVPGIAIDCVPGNSCVPSAYRPDVANGISTYLVVSVVMVVAAFFIFKGRNHEFQAVRSSLLAASGLLLLVALMWVLAREAFLQYTHVTAAIVFFLAIGTVAVAKAFEHHHGIRPTKEYQRLYWLIAAGFLLDAVVAIAVISGGWLEALAVPPVLVCELVALALFLLYWILQSFPRWDAQNPELVFPGSLIAAKMGQQGRSL</sequence>
<evidence type="ECO:0000313" key="1">
    <source>
        <dbReference type="EMBL" id="PXA65476.1"/>
    </source>
</evidence>
<dbReference type="RefSeq" id="WP_110106086.1">
    <property type="nucleotide sequence ID" value="NZ_JACBZZ010000001.1"/>
</dbReference>
<evidence type="ECO:0000313" key="2">
    <source>
        <dbReference type="Proteomes" id="UP000246303"/>
    </source>
</evidence>
<keyword evidence="2" id="KW-1185">Reference proteome</keyword>
<gene>
    <name evidence="1" type="ORF">CVS29_09470</name>
</gene>
<accession>A0A2V3DRS1</accession>
<dbReference type="OrthoDB" id="5141757at2"/>
<organism evidence="1 2">
    <name type="scientific">Arthrobacter psychrochitiniphilus</name>
    <dbReference type="NCBI Taxonomy" id="291045"/>
    <lineage>
        <taxon>Bacteria</taxon>
        <taxon>Bacillati</taxon>
        <taxon>Actinomycetota</taxon>
        <taxon>Actinomycetes</taxon>
        <taxon>Micrococcales</taxon>
        <taxon>Micrococcaceae</taxon>
        <taxon>Arthrobacter</taxon>
    </lineage>
</organism>
<dbReference type="AlphaFoldDB" id="A0A2V3DRS1"/>
<name>A0A2V3DRS1_9MICC</name>
<evidence type="ECO:0008006" key="3">
    <source>
        <dbReference type="Google" id="ProtNLM"/>
    </source>
</evidence>
<dbReference type="Proteomes" id="UP000246303">
    <property type="component" value="Unassembled WGS sequence"/>
</dbReference>
<dbReference type="EMBL" id="QHLZ01000005">
    <property type="protein sequence ID" value="PXA65476.1"/>
    <property type="molecule type" value="Genomic_DNA"/>
</dbReference>
<protein>
    <recommendedName>
        <fullName evidence="3">DUF998 domain-containing protein</fullName>
    </recommendedName>
</protein>
<reference evidence="1 2" key="1">
    <citation type="submission" date="2018-05" db="EMBL/GenBank/DDBJ databases">
        <title>Genetic diversity of glacier-inhabiting Cryobacterium bacteria in China and description of Cryobacterium mengkeensis sp. nov. and Arthrobacter glacialis sp. nov.</title>
        <authorList>
            <person name="Liu Q."/>
            <person name="Xin Y.-H."/>
        </authorList>
    </citation>
    <scope>NUCLEOTIDE SEQUENCE [LARGE SCALE GENOMIC DNA]</scope>
    <source>
        <strain evidence="1 2">GP3</strain>
    </source>
</reference>
<comment type="caution">
    <text evidence="1">The sequence shown here is derived from an EMBL/GenBank/DDBJ whole genome shotgun (WGS) entry which is preliminary data.</text>
</comment>
<proteinExistence type="predicted"/>